<name>A0A165GWS9_9APHY</name>
<gene>
    <name evidence="2" type="ORF">LAESUDRAFT_356399</name>
</gene>
<keyword evidence="3" id="KW-1185">Reference proteome</keyword>
<feature type="compositionally biased region" description="Pro residues" evidence="1">
    <location>
        <begin position="74"/>
        <end position="86"/>
    </location>
</feature>
<feature type="region of interest" description="Disordered" evidence="1">
    <location>
        <begin position="70"/>
        <end position="99"/>
    </location>
</feature>
<reference evidence="2 3" key="1">
    <citation type="journal article" date="2016" name="Mol. Biol. Evol.">
        <title>Comparative Genomics of Early-Diverging Mushroom-Forming Fungi Provides Insights into the Origins of Lignocellulose Decay Capabilities.</title>
        <authorList>
            <person name="Nagy L.G."/>
            <person name="Riley R."/>
            <person name="Tritt A."/>
            <person name="Adam C."/>
            <person name="Daum C."/>
            <person name="Floudas D."/>
            <person name="Sun H."/>
            <person name="Yadav J.S."/>
            <person name="Pangilinan J."/>
            <person name="Larsson K.H."/>
            <person name="Matsuura K."/>
            <person name="Barry K."/>
            <person name="Labutti K."/>
            <person name="Kuo R."/>
            <person name="Ohm R.A."/>
            <person name="Bhattacharya S.S."/>
            <person name="Shirouzu T."/>
            <person name="Yoshinaga Y."/>
            <person name="Martin F.M."/>
            <person name="Grigoriev I.V."/>
            <person name="Hibbett D.S."/>
        </authorList>
    </citation>
    <scope>NUCLEOTIDE SEQUENCE [LARGE SCALE GENOMIC DNA]</scope>
    <source>
        <strain evidence="2 3">93-53</strain>
    </source>
</reference>
<evidence type="ECO:0000256" key="1">
    <source>
        <dbReference type="SAM" id="MobiDB-lite"/>
    </source>
</evidence>
<dbReference type="Proteomes" id="UP000076871">
    <property type="component" value="Unassembled WGS sequence"/>
</dbReference>
<proteinExistence type="predicted"/>
<evidence type="ECO:0000313" key="2">
    <source>
        <dbReference type="EMBL" id="KZT10933.1"/>
    </source>
</evidence>
<protein>
    <submittedName>
        <fullName evidence="2">Uncharacterized protein</fullName>
    </submittedName>
</protein>
<dbReference type="InParanoid" id="A0A165GWS9"/>
<dbReference type="AlphaFoldDB" id="A0A165GWS9"/>
<accession>A0A165GWS9</accession>
<dbReference type="GeneID" id="63819184"/>
<evidence type="ECO:0000313" key="3">
    <source>
        <dbReference type="Proteomes" id="UP000076871"/>
    </source>
</evidence>
<dbReference type="RefSeq" id="XP_040768673.1">
    <property type="nucleotide sequence ID" value="XM_040902153.1"/>
</dbReference>
<organism evidence="2 3">
    <name type="scientific">Laetiporus sulphureus 93-53</name>
    <dbReference type="NCBI Taxonomy" id="1314785"/>
    <lineage>
        <taxon>Eukaryota</taxon>
        <taxon>Fungi</taxon>
        <taxon>Dikarya</taxon>
        <taxon>Basidiomycota</taxon>
        <taxon>Agaricomycotina</taxon>
        <taxon>Agaricomycetes</taxon>
        <taxon>Polyporales</taxon>
        <taxon>Laetiporus</taxon>
    </lineage>
</organism>
<dbReference type="EMBL" id="KV427608">
    <property type="protein sequence ID" value="KZT10933.1"/>
    <property type="molecule type" value="Genomic_DNA"/>
</dbReference>
<sequence length="167" mass="18582">MLAPTGWSQCREWARVCRVSQISTWPHAILSVPTVPVHGNVLAPDFPASTRLRTVSKNTTSLTYTISAITRNCPRPPGADRNPPPSAREHTRPLRGSDPAANARVLFSSGLAPRRLVTVSRDPSKYWALSAERITQRVRIARNSNRTRSNRSTEDLWRDKFVSGATI</sequence>